<sequence length="1230" mass="137673">MVDKELKVGAATSSSPSVTPVSLVTVDHVRAALTSDKGAAAQLTAWEVVDFTKKGDNYACLVTSVEVKYEIDGKSSEVVYVIKINSGKTFGGENMFDLFFEKECKFFLDIAPQINSILREIGHTEINVPKCFHASLEKGKEVIFLEDLRARGYKMADRKQGLDEAHTILVLRELARLHAASLLLQNKTPDDDLGEKYPYLKIGMAYLMKNYNSMFKVMKDNVIFGKTIIKKVGGYERVAAWIDMIIPNLVDIFEQLECGEPKVVCHGDCWNNNLLFRYSETSRPEEVMLLDMQLTDHSVPAADLNYLLYTSMAGDVRKPNIEAFLGSYYTTFKDIMEAGGQTVPFTQAQLLKDFRDRNLAGSLFAIMFVPVMLSETEGAVDSSKDDEEDLEETLRKTREKSLEMLDTNPLGHAHHRSLLMPVTLTTPLALHHSHQGAAFRIAPASRMADKEPKIGAATSSSPSVTPESLVTENHVRTALMSDKGAAAQLTAWKVVDFTKKGDNYACLVTSVEVKYEIDGKSSEVVYVVKLNSGKTIGGDSLIHIVFEKESSFFLDIAPQINSVLKEIGHTEINVPKCFHASLEEGKEVIFLEDLRARGYKMADRRRGLDKAHTTLVLRELARLHAASLLLQNKTPYKAIGEKYSHLKIGIFYFIKNYKAMLNVMKDSVAFSQTIIKTVEGYERVNAWMDTIIPKLVDIFEQLEYGEPKVVCHGDCWINNLLFRYSKTGHPEDVMLLDLQLTNYSAPAADLNYLLYTSMSGDVRKPNIEVFMGSYYTTFKDIMEAGGQTVPFTQAQLLKDFREKNLIGSMFAILVRLKQRTAFSPSPHQPLCSQPPKQLPTRRHKAPYSPTQINSRMADKEPKVGAATSSSPSVTPKSLVTENHVRAALMSDKGAAAQLTAWKVVDFTKKGDNYTCLVTSVEVKYEIDGKSSEVVYVVKINSGKTFGGENMFDLFFEKECKFFLDIAPQINSALREIGHTEINVPKCFHISLEKGKEVIFLEDLRARGYKMADRKQGLDEAHTTLVLRELARLHAASLLLQNKTPDKALGEKYPVLKIGIDYFVNNHDGLLNMIRESATVVQTIMKNVGGYEKVTAWIDTIIPRIADIFSEQLQRGEPKVVCHGDCWINNLLFRYSETGHPEDVMLLDLQLINYSAPAADLNYLLYTSMTGDVRKPNIEAFLGSYYTAFKDIMEAGGQTIPFTEAQLLKDFKDMNLAGLNIRHGVCTACAF</sequence>
<evidence type="ECO:0000313" key="4">
    <source>
        <dbReference type="EMBL" id="KAK8375041.1"/>
    </source>
</evidence>
<feature type="domain" description="CHK kinase-like" evidence="3">
    <location>
        <begin position="143"/>
        <end position="338"/>
    </location>
</feature>
<evidence type="ECO:0000259" key="3">
    <source>
        <dbReference type="SMART" id="SM00587"/>
    </source>
</evidence>
<dbReference type="AlphaFoldDB" id="A0AAW0SJG3"/>
<dbReference type="Proteomes" id="UP001487740">
    <property type="component" value="Unassembled WGS sequence"/>
</dbReference>
<keyword evidence="5" id="KW-1185">Reference proteome</keyword>
<gene>
    <name evidence="4" type="ORF">O3P69_017779</name>
</gene>
<dbReference type="Pfam" id="PF02958">
    <property type="entry name" value="EcKL"/>
    <property type="match status" value="3"/>
</dbReference>
<feature type="domain" description="CHK kinase-like" evidence="3">
    <location>
        <begin position="589"/>
        <end position="784"/>
    </location>
</feature>
<dbReference type="PANTHER" id="PTHR11012">
    <property type="entry name" value="PROTEIN KINASE-LIKE DOMAIN-CONTAINING"/>
    <property type="match status" value="1"/>
</dbReference>
<dbReference type="EMBL" id="JARAKH010000142">
    <property type="protein sequence ID" value="KAK8375041.1"/>
    <property type="molecule type" value="Genomic_DNA"/>
</dbReference>
<protein>
    <recommendedName>
        <fullName evidence="3">CHK kinase-like domain-containing protein</fullName>
    </recommendedName>
</protein>
<feature type="coiled-coil region" evidence="1">
    <location>
        <begin position="373"/>
        <end position="400"/>
    </location>
</feature>
<dbReference type="SMART" id="SM00587">
    <property type="entry name" value="CHK"/>
    <property type="match status" value="3"/>
</dbReference>
<evidence type="ECO:0000256" key="2">
    <source>
        <dbReference type="SAM" id="MobiDB-lite"/>
    </source>
</evidence>
<reference evidence="4 5" key="1">
    <citation type="submission" date="2023-03" db="EMBL/GenBank/DDBJ databases">
        <title>High-quality genome of Scylla paramamosain provides insights in environmental adaptation.</title>
        <authorList>
            <person name="Zhang L."/>
        </authorList>
    </citation>
    <scope>NUCLEOTIDE SEQUENCE [LARGE SCALE GENOMIC DNA]</scope>
    <source>
        <strain evidence="4">LZ_2023a</strain>
        <tissue evidence="4">Muscle</tissue>
    </source>
</reference>
<dbReference type="InterPro" id="IPR015897">
    <property type="entry name" value="CHK_kinase-like"/>
</dbReference>
<dbReference type="InterPro" id="IPR004119">
    <property type="entry name" value="EcKL"/>
</dbReference>
<keyword evidence="1" id="KW-0175">Coiled coil</keyword>
<proteinExistence type="predicted"/>
<organism evidence="4 5">
    <name type="scientific">Scylla paramamosain</name>
    <name type="common">Mud crab</name>
    <dbReference type="NCBI Taxonomy" id="85552"/>
    <lineage>
        <taxon>Eukaryota</taxon>
        <taxon>Metazoa</taxon>
        <taxon>Ecdysozoa</taxon>
        <taxon>Arthropoda</taxon>
        <taxon>Crustacea</taxon>
        <taxon>Multicrustacea</taxon>
        <taxon>Malacostraca</taxon>
        <taxon>Eumalacostraca</taxon>
        <taxon>Eucarida</taxon>
        <taxon>Decapoda</taxon>
        <taxon>Pleocyemata</taxon>
        <taxon>Brachyura</taxon>
        <taxon>Eubrachyura</taxon>
        <taxon>Portunoidea</taxon>
        <taxon>Portunidae</taxon>
        <taxon>Portuninae</taxon>
        <taxon>Scylla</taxon>
    </lineage>
</organism>
<dbReference type="Gene3D" id="3.90.1200.10">
    <property type="match status" value="3"/>
</dbReference>
<feature type="compositionally biased region" description="Polar residues" evidence="2">
    <location>
        <begin position="824"/>
        <end position="835"/>
    </location>
</feature>
<dbReference type="SUPFAM" id="SSF56112">
    <property type="entry name" value="Protein kinase-like (PK-like)"/>
    <property type="match status" value="3"/>
</dbReference>
<feature type="compositionally biased region" description="Polar residues" evidence="2">
    <location>
        <begin position="866"/>
        <end position="876"/>
    </location>
</feature>
<evidence type="ECO:0000256" key="1">
    <source>
        <dbReference type="SAM" id="Coils"/>
    </source>
</evidence>
<dbReference type="PANTHER" id="PTHR11012:SF58">
    <property type="entry name" value="CHK KINASE-LIKE DOMAIN-CONTAINING PROTEIN"/>
    <property type="match status" value="1"/>
</dbReference>
<accession>A0AAW0SJG3</accession>
<evidence type="ECO:0000313" key="5">
    <source>
        <dbReference type="Proteomes" id="UP001487740"/>
    </source>
</evidence>
<comment type="caution">
    <text evidence="4">The sequence shown here is derived from an EMBL/GenBank/DDBJ whole genome shotgun (WGS) entry which is preliminary data.</text>
</comment>
<feature type="region of interest" description="Disordered" evidence="2">
    <location>
        <begin position="824"/>
        <end position="876"/>
    </location>
</feature>
<dbReference type="InterPro" id="IPR011009">
    <property type="entry name" value="Kinase-like_dom_sf"/>
</dbReference>
<feature type="domain" description="CHK kinase-like" evidence="3">
    <location>
        <begin position="998"/>
        <end position="1194"/>
    </location>
</feature>
<name>A0AAW0SJG3_SCYPA</name>